<evidence type="ECO:0000313" key="3">
    <source>
        <dbReference type="Proteomes" id="UP000192578"/>
    </source>
</evidence>
<feature type="region of interest" description="Disordered" evidence="1">
    <location>
        <begin position="151"/>
        <end position="170"/>
    </location>
</feature>
<reference evidence="3" key="1">
    <citation type="submission" date="2017-01" db="EMBL/GenBank/DDBJ databases">
        <title>Comparative genomics of anhydrobiosis in the tardigrade Hypsibius dujardini.</title>
        <authorList>
            <person name="Yoshida Y."/>
            <person name="Koutsovoulos G."/>
            <person name="Laetsch D."/>
            <person name="Stevens L."/>
            <person name="Kumar S."/>
            <person name="Horikawa D."/>
            <person name="Ishino K."/>
            <person name="Komine S."/>
            <person name="Tomita M."/>
            <person name="Blaxter M."/>
            <person name="Arakawa K."/>
        </authorList>
    </citation>
    <scope>NUCLEOTIDE SEQUENCE [LARGE SCALE GENOMIC DNA]</scope>
    <source>
        <strain evidence="3">Z151</strain>
    </source>
</reference>
<evidence type="ECO:0000313" key="2">
    <source>
        <dbReference type="EMBL" id="OQV21310.1"/>
    </source>
</evidence>
<dbReference type="AlphaFoldDB" id="A0A1W0X1Q5"/>
<dbReference type="OrthoDB" id="10405498at2759"/>
<dbReference type="Proteomes" id="UP000192578">
    <property type="component" value="Unassembled WGS sequence"/>
</dbReference>
<dbReference type="EMBL" id="MTYJ01000024">
    <property type="protein sequence ID" value="OQV21310.1"/>
    <property type="molecule type" value="Genomic_DNA"/>
</dbReference>
<gene>
    <name evidence="2" type="ORF">BV898_04794</name>
</gene>
<sequence>MTKLNFIKRHVDGKLNDIRDRLDKYGFDRVVDLHNAPSHKDHKDEIPPTPLAIAKQTNMIEAVRAPAWKDRTKLKQHGVDASRFGIEQPRPLVSTRKPAFLLGTDNQGFMEALGKKPRSKRGYQALAKLEKRWTDQQKKVLTELPAAEVEEPAHEVAQYPKQSPFNTSGERFAQPRRANETPGPAFYDVSKVSVGRRVRAQHKLGHGAILAPPFHIHCSYKKNERCHMCKAEVWCLPSYYTIPARNIFLCPLCYFVERKMAITLQPHLIAKVKRVVDCSTIHTHFPDSDRVLTHATLQEVKWLAKKEHYFHLHYPKERDSIPQPGVWRYPAP</sequence>
<proteinExistence type="predicted"/>
<feature type="compositionally biased region" description="Polar residues" evidence="1">
    <location>
        <begin position="160"/>
        <end position="169"/>
    </location>
</feature>
<name>A0A1W0X1Q5_HYPEX</name>
<keyword evidence="3" id="KW-1185">Reference proteome</keyword>
<accession>A0A1W0X1Q5</accession>
<organism evidence="2 3">
    <name type="scientific">Hypsibius exemplaris</name>
    <name type="common">Freshwater tardigrade</name>
    <dbReference type="NCBI Taxonomy" id="2072580"/>
    <lineage>
        <taxon>Eukaryota</taxon>
        <taxon>Metazoa</taxon>
        <taxon>Ecdysozoa</taxon>
        <taxon>Tardigrada</taxon>
        <taxon>Eutardigrada</taxon>
        <taxon>Parachela</taxon>
        <taxon>Hypsibioidea</taxon>
        <taxon>Hypsibiidae</taxon>
        <taxon>Hypsibius</taxon>
    </lineage>
</organism>
<protein>
    <submittedName>
        <fullName evidence="2">Uncharacterized protein</fullName>
    </submittedName>
</protein>
<comment type="caution">
    <text evidence="2">The sequence shown here is derived from an EMBL/GenBank/DDBJ whole genome shotgun (WGS) entry which is preliminary data.</text>
</comment>
<evidence type="ECO:0000256" key="1">
    <source>
        <dbReference type="SAM" id="MobiDB-lite"/>
    </source>
</evidence>